<accession>A0A5C5GG89</accession>
<dbReference type="Proteomes" id="UP000314011">
    <property type="component" value="Unassembled WGS sequence"/>
</dbReference>
<evidence type="ECO:0000259" key="2">
    <source>
        <dbReference type="Pfam" id="PF03435"/>
    </source>
</evidence>
<dbReference type="AlphaFoldDB" id="A0A5C5GG89"/>
<dbReference type="InterPro" id="IPR005097">
    <property type="entry name" value="Sacchrp_dh_NADP-bd"/>
</dbReference>
<dbReference type="EMBL" id="VFFF01000001">
    <property type="protein sequence ID" value="TNY33693.1"/>
    <property type="molecule type" value="Genomic_DNA"/>
</dbReference>
<dbReference type="Pfam" id="PF13761">
    <property type="entry name" value="DUF4166"/>
    <property type="match status" value="1"/>
</dbReference>
<proteinExistence type="predicted"/>
<protein>
    <submittedName>
        <fullName evidence="4">DUF4166 domain-containing protein</fullName>
    </submittedName>
</protein>
<dbReference type="SUPFAM" id="SSF51735">
    <property type="entry name" value="NAD(P)-binding Rossmann-fold domains"/>
    <property type="match status" value="1"/>
</dbReference>
<feature type="domain" description="Saccharopine dehydrogenase NADP binding" evidence="2">
    <location>
        <begin position="5"/>
        <end position="108"/>
    </location>
</feature>
<evidence type="ECO:0000313" key="4">
    <source>
        <dbReference type="EMBL" id="TNY33693.1"/>
    </source>
</evidence>
<dbReference type="RefSeq" id="WP_140194381.1">
    <property type="nucleotide sequence ID" value="NZ_CP065915.1"/>
</dbReference>
<dbReference type="Pfam" id="PF03435">
    <property type="entry name" value="Sacchrp_dh_NADP"/>
    <property type="match status" value="1"/>
</dbReference>
<dbReference type="InterPro" id="IPR036291">
    <property type="entry name" value="NAD(P)-bd_dom_sf"/>
</dbReference>
<sequence length="572" mass="61229">MTTSVLILGGYGAFGARLAIALANEPEFDVIVAGRTLSKAAAHTARHGGRPLQVDRDGDLLHAAIAAAGADIVVDAAGPFQSYGTDPLRVARTALSAGAHYVDLSDDAAFTVSITELDRVALDAGRVAISGASSVPAVSSAAVEALSQGITDLHLISSVILPGNRAPRGLSVMQAILAQAGRPLRIYTGDQTRSVPGWSAPRRERVGPLRRWSCLIGAPDLALFPEHYAARSVEFRAGLELKIMHFGLWFMSLPIRAGLGTLTPLARPLKRIADWMERFGTDTGAMRVTVSGLTRDGASVQREWWLIAGAGKGPEIPAIPAAILCRKLARGALDPGARPALGLFDLSEFEVTCAPHGITFERRETDVTPIFRQTLGPAFDRLPDQIRDLHTVLHHRTCQGLARVDRGPSLAARMICSVMGFPASGDRIPVTVTMERSGAVEHWTRNFAGRRFRSHLRSGADGTGEIIERFGPLRFTIALRPDEAGLTWPVTGGSLLGIPLPRRLLPESVTREEVQDARASFDVALSLPLVGPLIRYRGQLRSAGQTGAASSDSFSDRNRPESSMTSSTQIGR</sequence>
<dbReference type="PANTHER" id="PTHR43796">
    <property type="entry name" value="CARBOXYNORSPERMIDINE SYNTHASE"/>
    <property type="match status" value="1"/>
</dbReference>
<dbReference type="PANTHER" id="PTHR43796:SF2">
    <property type="entry name" value="CARBOXYNORSPERMIDINE SYNTHASE"/>
    <property type="match status" value="1"/>
</dbReference>
<feature type="domain" description="DUF4166" evidence="3">
    <location>
        <begin position="382"/>
        <end position="540"/>
    </location>
</feature>
<reference evidence="4 5" key="1">
    <citation type="submission" date="2019-06" db="EMBL/GenBank/DDBJ databases">
        <title>Genome of new Rhodobacteraceae sp. SM1903.</title>
        <authorList>
            <person name="Ren X."/>
        </authorList>
    </citation>
    <scope>NUCLEOTIDE SEQUENCE [LARGE SCALE GENOMIC DNA]</scope>
    <source>
        <strain evidence="4 5">SM1903</strain>
    </source>
</reference>
<gene>
    <name evidence="4" type="ORF">FHY64_10605</name>
</gene>
<dbReference type="OrthoDB" id="528778at2"/>
<comment type="caution">
    <text evidence="4">The sequence shown here is derived from an EMBL/GenBank/DDBJ whole genome shotgun (WGS) entry which is preliminary data.</text>
</comment>
<dbReference type="InterPro" id="IPR025311">
    <property type="entry name" value="DUF4166"/>
</dbReference>
<evidence type="ECO:0000256" key="1">
    <source>
        <dbReference type="SAM" id="MobiDB-lite"/>
    </source>
</evidence>
<evidence type="ECO:0000259" key="3">
    <source>
        <dbReference type="Pfam" id="PF13761"/>
    </source>
</evidence>
<organism evidence="4 5">
    <name type="scientific">Pelagovum pacificum</name>
    <dbReference type="NCBI Taxonomy" id="2588711"/>
    <lineage>
        <taxon>Bacteria</taxon>
        <taxon>Pseudomonadati</taxon>
        <taxon>Pseudomonadota</taxon>
        <taxon>Alphaproteobacteria</taxon>
        <taxon>Rhodobacterales</taxon>
        <taxon>Paracoccaceae</taxon>
        <taxon>Pelagovum</taxon>
    </lineage>
</organism>
<evidence type="ECO:0000313" key="5">
    <source>
        <dbReference type="Proteomes" id="UP000314011"/>
    </source>
</evidence>
<feature type="compositionally biased region" description="Polar residues" evidence="1">
    <location>
        <begin position="542"/>
        <end position="553"/>
    </location>
</feature>
<dbReference type="Gene3D" id="3.40.50.720">
    <property type="entry name" value="NAD(P)-binding Rossmann-like Domain"/>
    <property type="match status" value="1"/>
</dbReference>
<feature type="compositionally biased region" description="Polar residues" evidence="1">
    <location>
        <begin position="561"/>
        <end position="572"/>
    </location>
</feature>
<feature type="region of interest" description="Disordered" evidence="1">
    <location>
        <begin position="541"/>
        <end position="572"/>
    </location>
</feature>
<keyword evidence="5" id="KW-1185">Reference proteome</keyword>
<name>A0A5C5GG89_9RHOB</name>